<feature type="compositionally biased region" description="Pro residues" evidence="1">
    <location>
        <begin position="46"/>
        <end position="56"/>
    </location>
</feature>
<accession>M5G9A0</accession>
<keyword evidence="3" id="KW-1185">Reference proteome</keyword>
<dbReference type="AlphaFoldDB" id="M5G9A0"/>
<gene>
    <name evidence="2" type="ORF">DACRYDRAFT_19886</name>
</gene>
<evidence type="ECO:0000313" key="3">
    <source>
        <dbReference type="Proteomes" id="UP000030653"/>
    </source>
</evidence>
<evidence type="ECO:0000256" key="1">
    <source>
        <dbReference type="SAM" id="MobiDB-lite"/>
    </source>
</evidence>
<feature type="region of interest" description="Disordered" evidence="1">
    <location>
        <begin position="1"/>
        <end position="57"/>
    </location>
</feature>
<reference evidence="2 3" key="1">
    <citation type="journal article" date="2012" name="Science">
        <title>The Paleozoic origin of enzymatic lignin decomposition reconstructed from 31 fungal genomes.</title>
        <authorList>
            <person name="Floudas D."/>
            <person name="Binder M."/>
            <person name="Riley R."/>
            <person name="Barry K."/>
            <person name="Blanchette R.A."/>
            <person name="Henrissat B."/>
            <person name="Martinez A.T."/>
            <person name="Otillar R."/>
            <person name="Spatafora J.W."/>
            <person name="Yadav J.S."/>
            <person name="Aerts A."/>
            <person name="Benoit I."/>
            <person name="Boyd A."/>
            <person name="Carlson A."/>
            <person name="Copeland A."/>
            <person name="Coutinho P.M."/>
            <person name="de Vries R.P."/>
            <person name="Ferreira P."/>
            <person name="Findley K."/>
            <person name="Foster B."/>
            <person name="Gaskell J."/>
            <person name="Glotzer D."/>
            <person name="Gorecki P."/>
            <person name="Heitman J."/>
            <person name="Hesse C."/>
            <person name="Hori C."/>
            <person name="Igarashi K."/>
            <person name="Jurgens J.A."/>
            <person name="Kallen N."/>
            <person name="Kersten P."/>
            <person name="Kohler A."/>
            <person name="Kuees U."/>
            <person name="Kumar T.K.A."/>
            <person name="Kuo A."/>
            <person name="LaButti K."/>
            <person name="Larrondo L.F."/>
            <person name="Lindquist E."/>
            <person name="Ling A."/>
            <person name="Lombard V."/>
            <person name="Lucas S."/>
            <person name="Lundell T."/>
            <person name="Martin R."/>
            <person name="McLaughlin D.J."/>
            <person name="Morgenstern I."/>
            <person name="Morin E."/>
            <person name="Murat C."/>
            <person name="Nagy L.G."/>
            <person name="Nolan M."/>
            <person name="Ohm R.A."/>
            <person name="Patyshakuliyeva A."/>
            <person name="Rokas A."/>
            <person name="Ruiz-Duenas F.J."/>
            <person name="Sabat G."/>
            <person name="Salamov A."/>
            <person name="Samejima M."/>
            <person name="Schmutz J."/>
            <person name="Slot J.C."/>
            <person name="St John F."/>
            <person name="Stenlid J."/>
            <person name="Sun H."/>
            <person name="Sun S."/>
            <person name="Syed K."/>
            <person name="Tsang A."/>
            <person name="Wiebenga A."/>
            <person name="Young D."/>
            <person name="Pisabarro A."/>
            <person name="Eastwood D.C."/>
            <person name="Martin F."/>
            <person name="Cullen D."/>
            <person name="Grigoriev I.V."/>
            <person name="Hibbett D.S."/>
        </authorList>
    </citation>
    <scope>NUCLEOTIDE SEQUENCE [LARGE SCALE GENOMIC DNA]</scope>
    <source>
        <strain evidence="2 3">DJM-731 SS1</strain>
    </source>
</reference>
<dbReference type="Proteomes" id="UP000030653">
    <property type="component" value="Unassembled WGS sequence"/>
</dbReference>
<protein>
    <submittedName>
        <fullName evidence="2">Uncharacterized protein</fullName>
    </submittedName>
</protein>
<organism evidence="2 3">
    <name type="scientific">Dacryopinax primogenitus (strain DJM 731)</name>
    <name type="common">Brown rot fungus</name>
    <dbReference type="NCBI Taxonomy" id="1858805"/>
    <lineage>
        <taxon>Eukaryota</taxon>
        <taxon>Fungi</taxon>
        <taxon>Dikarya</taxon>
        <taxon>Basidiomycota</taxon>
        <taxon>Agaricomycotina</taxon>
        <taxon>Dacrymycetes</taxon>
        <taxon>Dacrymycetales</taxon>
        <taxon>Dacrymycetaceae</taxon>
        <taxon>Dacryopinax</taxon>
    </lineage>
</organism>
<dbReference type="OMA" id="IMAPSPK"/>
<dbReference type="EMBL" id="JH795856">
    <property type="protein sequence ID" value="EJU05354.1"/>
    <property type="molecule type" value="Genomic_DNA"/>
</dbReference>
<proteinExistence type="predicted"/>
<feature type="compositionally biased region" description="Low complexity" evidence="1">
    <location>
        <begin position="20"/>
        <end position="35"/>
    </location>
</feature>
<evidence type="ECO:0000313" key="2">
    <source>
        <dbReference type="EMBL" id="EJU05354.1"/>
    </source>
</evidence>
<dbReference type="GeneID" id="63686764"/>
<name>M5G9A0_DACPD</name>
<sequence>MSQSTLATFDPFKTHPFTRAGSTPTSTASGPSNPTQPVLIAAPQPRRTPMPSPPSVEPVFTRFELERKTPDLVLKKLGGNWGNKGVPPNK</sequence>
<dbReference type="HOGENOM" id="CLU_2440801_0_0_1"/>
<dbReference type="RefSeq" id="XP_040632248.1">
    <property type="nucleotide sequence ID" value="XM_040771702.1"/>
</dbReference>